<dbReference type="Proteomes" id="UP000292298">
    <property type="component" value="Unassembled WGS sequence"/>
</dbReference>
<comment type="caution">
    <text evidence="1">The sequence shown here is derived from an EMBL/GenBank/DDBJ whole genome shotgun (WGS) entry which is preliminary data.</text>
</comment>
<evidence type="ECO:0000313" key="2">
    <source>
        <dbReference type="Proteomes" id="UP000292298"/>
    </source>
</evidence>
<protein>
    <submittedName>
        <fullName evidence="1">Uncharacterized protein DUF721</fullName>
    </submittedName>
</protein>
<gene>
    <name evidence="1" type="ORF">EV698_0155</name>
</gene>
<dbReference type="AlphaFoldDB" id="A0A4Q8CY83"/>
<name>A0A4Q8CY83_9GAMM</name>
<reference evidence="1 2" key="1">
    <citation type="submission" date="2019-02" db="EMBL/GenBank/DDBJ databases">
        <title>Genomic Encyclopedia of Type Strains, Phase IV (KMG-IV): sequencing the most valuable type-strain genomes for metagenomic binning, comparative biology and taxonomic classification.</title>
        <authorList>
            <person name="Goeker M."/>
        </authorList>
    </citation>
    <scope>NUCLEOTIDE SEQUENCE [LARGE SCALE GENOMIC DNA]</scope>
    <source>
        <strain evidence="1 2">DSM 21056</strain>
    </source>
</reference>
<organism evidence="1 2">
    <name type="scientific">Spiribacter vilamensis</name>
    <dbReference type="NCBI Taxonomy" id="531306"/>
    <lineage>
        <taxon>Bacteria</taxon>
        <taxon>Pseudomonadati</taxon>
        <taxon>Pseudomonadota</taxon>
        <taxon>Gammaproteobacteria</taxon>
        <taxon>Chromatiales</taxon>
        <taxon>Ectothiorhodospiraceae</taxon>
        <taxon>Spiribacter</taxon>
    </lineage>
</organism>
<evidence type="ECO:0000313" key="1">
    <source>
        <dbReference type="EMBL" id="RZU97921.1"/>
    </source>
</evidence>
<dbReference type="InterPro" id="IPR007922">
    <property type="entry name" value="DciA-like"/>
</dbReference>
<dbReference type="Pfam" id="PF05258">
    <property type="entry name" value="DciA"/>
    <property type="match status" value="1"/>
</dbReference>
<keyword evidence="2" id="KW-1185">Reference proteome</keyword>
<sequence>MSERKGGGPGRLQGILRRSTNDIAAIRRQTALLEKATRTLNESLPPRLHGHWQVASLSAEALVITAESSVWATPLRANQSTLLEAAARLIAVQPARVQIRLAAPPPAKPPRDSVVLSAEAAEHLESAARGMDDARLATSLRRLASRRHERSSGHG</sequence>
<dbReference type="OrthoDB" id="5797390at2"/>
<accession>A0A4Q8CY83</accession>
<proteinExistence type="predicted"/>
<dbReference type="EMBL" id="SHLI01000001">
    <property type="protein sequence ID" value="RZU97921.1"/>
    <property type="molecule type" value="Genomic_DNA"/>
</dbReference>
<dbReference type="RefSeq" id="WP_130502275.1">
    <property type="nucleotide sequence ID" value="NZ_SHLI01000001.1"/>
</dbReference>